<reference evidence="1" key="1">
    <citation type="journal article" date="2021" name="Front. Microbiol.">
        <title>Comprehensive Comparative Genomics and Phenotyping of Methylobacterium Species.</title>
        <authorList>
            <person name="Alessa O."/>
            <person name="Ogura Y."/>
            <person name="Fujitani Y."/>
            <person name="Takami H."/>
            <person name="Hayashi T."/>
            <person name="Sahin N."/>
            <person name="Tani A."/>
        </authorList>
    </citation>
    <scope>NUCLEOTIDE SEQUENCE</scope>
    <source>
        <strain evidence="1">DSM 17168</strain>
    </source>
</reference>
<name>A0ABQ4SCN2_9HYPH</name>
<dbReference type="Pfam" id="PF05939">
    <property type="entry name" value="Phage_min_tail"/>
    <property type="match status" value="1"/>
</dbReference>
<organism evidence="1 2">
    <name type="scientific">Methylobacterium isbiliense</name>
    <dbReference type="NCBI Taxonomy" id="315478"/>
    <lineage>
        <taxon>Bacteria</taxon>
        <taxon>Pseudomonadati</taxon>
        <taxon>Pseudomonadota</taxon>
        <taxon>Alphaproteobacteria</taxon>
        <taxon>Hyphomicrobiales</taxon>
        <taxon>Methylobacteriaceae</taxon>
        <taxon>Methylobacterium</taxon>
    </lineage>
</organism>
<comment type="caution">
    <text evidence="1">The sequence shown here is derived from an EMBL/GenBank/DDBJ whole genome shotgun (WGS) entry which is preliminary data.</text>
</comment>
<reference evidence="1" key="2">
    <citation type="submission" date="2021-08" db="EMBL/GenBank/DDBJ databases">
        <authorList>
            <person name="Tani A."/>
            <person name="Ola A."/>
            <person name="Ogura Y."/>
            <person name="Katsura K."/>
            <person name="Hayashi T."/>
        </authorList>
    </citation>
    <scope>NUCLEOTIDE SEQUENCE</scope>
    <source>
        <strain evidence="1">DSM 17168</strain>
    </source>
</reference>
<dbReference type="EMBL" id="BPQQ01000031">
    <property type="protein sequence ID" value="GJE00902.1"/>
    <property type="molecule type" value="Genomic_DNA"/>
</dbReference>
<protein>
    <recommendedName>
        <fullName evidence="3">Phage tail protein</fullName>
    </recommendedName>
</protein>
<keyword evidence="2" id="KW-1185">Reference proteome</keyword>
<dbReference type="RefSeq" id="WP_238235713.1">
    <property type="nucleotide sequence ID" value="NZ_BPQQ01000031.1"/>
</dbReference>
<evidence type="ECO:0008006" key="3">
    <source>
        <dbReference type="Google" id="ProtNLM"/>
    </source>
</evidence>
<dbReference type="Proteomes" id="UP001055153">
    <property type="component" value="Unassembled WGS sequence"/>
</dbReference>
<gene>
    <name evidence="1" type="ORF">GMJLKIPL_2829</name>
</gene>
<proteinExistence type="predicted"/>
<evidence type="ECO:0000313" key="1">
    <source>
        <dbReference type="EMBL" id="GJE00902.1"/>
    </source>
</evidence>
<accession>A0ABQ4SCN2</accession>
<sequence>MIPTFYPPVAPSPGTTQKPELAILRADFGDGYSLAVPNGLNHIRKTLSLKWDVLTANQVKSIADFLEARGGVEPFYYTPPRTTTPVKWTCDDWTETMNAAGVSSFTATFKQNFSVS</sequence>
<dbReference type="InterPro" id="IPR010265">
    <property type="entry name" value="Phage_lambda_TipM"/>
</dbReference>
<evidence type="ECO:0000313" key="2">
    <source>
        <dbReference type="Proteomes" id="UP001055153"/>
    </source>
</evidence>